<dbReference type="AlphaFoldDB" id="V7HYE9"/>
<evidence type="ECO:0000313" key="2">
    <source>
        <dbReference type="Proteomes" id="UP000018559"/>
    </source>
</evidence>
<dbReference type="RefSeq" id="WP_023859713.1">
    <property type="nucleotide sequence ID" value="NZ_AWWH01000130.1"/>
</dbReference>
<organism evidence="1 2">
    <name type="scientific">Ligilactobacillus equi DPC 6820</name>
    <dbReference type="NCBI Taxonomy" id="1392007"/>
    <lineage>
        <taxon>Bacteria</taxon>
        <taxon>Bacillati</taxon>
        <taxon>Bacillota</taxon>
        <taxon>Bacilli</taxon>
        <taxon>Lactobacillales</taxon>
        <taxon>Lactobacillaceae</taxon>
        <taxon>Ligilactobacillus</taxon>
    </lineage>
</organism>
<evidence type="ECO:0000313" key="1">
    <source>
        <dbReference type="EMBL" id="ETA74056.1"/>
    </source>
</evidence>
<keyword evidence="2" id="KW-1185">Reference proteome</keyword>
<reference evidence="1 2" key="1">
    <citation type="journal article" date="2014" name="Genome Announc.">
        <title>The Genome of the Predominant Equine Lactobacillus Species, Lactobacillus equi, Is Reflective of Its Lifestyle Adaptations to an Herbivorous Host.</title>
        <authorList>
            <person name="O'Donnell M.M."/>
            <person name="Harris H.M."/>
            <person name="O'Toole P.W."/>
            <person name="Ross R.P."/>
        </authorList>
    </citation>
    <scope>NUCLEOTIDE SEQUENCE [LARGE SCALE GENOMIC DNA]</scope>
    <source>
        <strain evidence="1 2">DPC 6820</strain>
    </source>
</reference>
<accession>V7HYE9</accession>
<gene>
    <name evidence="1" type="ORF">LEQ_1516c</name>
</gene>
<dbReference type="Proteomes" id="UP000018559">
    <property type="component" value="Unassembled WGS sequence"/>
</dbReference>
<comment type="caution">
    <text evidence="1">The sequence shown here is derived from an EMBL/GenBank/DDBJ whole genome shotgun (WGS) entry which is preliminary data.</text>
</comment>
<dbReference type="EMBL" id="AWWH01000130">
    <property type="protein sequence ID" value="ETA74056.1"/>
    <property type="molecule type" value="Genomic_DNA"/>
</dbReference>
<protein>
    <submittedName>
        <fullName evidence="1">Uncharacterized protein</fullName>
    </submittedName>
</protein>
<sequence length="63" mass="7067">MSNVERAEATLENYKAYLVNKGVSIIENGGDAEKIMRYSLDSLQEEIIRTIMRDYLQGGGVRG</sequence>
<name>V7HYE9_9LACO</name>
<proteinExistence type="predicted"/>